<dbReference type="NCBIfam" id="TIGR02258">
    <property type="entry name" value="2_5_ligase"/>
    <property type="match status" value="1"/>
</dbReference>
<dbReference type="InterPro" id="IPR009097">
    <property type="entry name" value="Cyclic_Pdiesterase"/>
</dbReference>
<dbReference type="AlphaFoldDB" id="A0A2K2F847"/>
<keyword evidence="4" id="KW-1185">Reference proteome</keyword>
<organism evidence="3 4">
    <name type="scientific">Clostridium thermosuccinogenes</name>
    <dbReference type="NCBI Taxonomy" id="84032"/>
    <lineage>
        <taxon>Bacteria</taxon>
        <taxon>Bacillati</taxon>
        <taxon>Bacillota</taxon>
        <taxon>Clostridia</taxon>
        <taxon>Eubacteriales</taxon>
        <taxon>Clostridiaceae</taxon>
        <taxon>Clostridium</taxon>
    </lineage>
</organism>
<gene>
    <name evidence="3" type="ORF">CDQ84_16850</name>
</gene>
<proteinExistence type="inferred from homology"/>
<sequence length="183" mass="21107">MRAFIGVDFSKEMKAAISSLQDRLKPYASYGRWKYIDNFHLTLKFLDEINDGKVDEIGGRLKIICQENKQFVLNVNEIGKFQGKSDLRVLWLGLGGDLDKLNRLQQDIENGMHSLGFSKEKRPYVPHITIAQDILFTVDFRQVMKIAAEMSFPEISVEKVCLFKSEQIGRKRVYTPIREYALG</sequence>
<dbReference type="PANTHER" id="PTHR35561">
    <property type="entry name" value="RNA 2',3'-CYCLIC PHOSPHODIESTERASE"/>
    <property type="match status" value="1"/>
</dbReference>
<evidence type="ECO:0000313" key="3">
    <source>
        <dbReference type="EMBL" id="PNT95596.1"/>
    </source>
</evidence>
<dbReference type="Gene3D" id="3.90.1140.10">
    <property type="entry name" value="Cyclic phosphodiesterase"/>
    <property type="match status" value="1"/>
</dbReference>
<accession>A0A2K2F847</accession>
<dbReference type="EMBL" id="NIOJ01000063">
    <property type="protein sequence ID" value="PNT95596.1"/>
    <property type="molecule type" value="Genomic_DNA"/>
</dbReference>
<feature type="short sequence motif" description="HXTX 2" evidence="2">
    <location>
        <begin position="127"/>
        <end position="130"/>
    </location>
</feature>
<feature type="short sequence motif" description="HXTX 1" evidence="2">
    <location>
        <begin position="40"/>
        <end position="43"/>
    </location>
</feature>
<evidence type="ECO:0000256" key="2">
    <source>
        <dbReference type="HAMAP-Rule" id="MF_01940"/>
    </source>
</evidence>
<comment type="catalytic activity">
    <reaction evidence="2">
        <text>a 3'-end 2',3'-cyclophospho-ribonucleotide-RNA + H2O = a 3'-end 2'-phospho-ribonucleotide-RNA + H(+)</text>
        <dbReference type="Rhea" id="RHEA:11828"/>
        <dbReference type="Rhea" id="RHEA-COMP:10464"/>
        <dbReference type="Rhea" id="RHEA-COMP:17353"/>
        <dbReference type="ChEBI" id="CHEBI:15377"/>
        <dbReference type="ChEBI" id="CHEBI:15378"/>
        <dbReference type="ChEBI" id="CHEBI:83064"/>
        <dbReference type="ChEBI" id="CHEBI:173113"/>
        <dbReference type="EC" id="3.1.4.58"/>
    </reaction>
</comment>
<feature type="active site" description="Proton acceptor" evidence="2">
    <location>
        <position position="127"/>
    </location>
</feature>
<evidence type="ECO:0000256" key="1">
    <source>
        <dbReference type="ARBA" id="ARBA00022801"/>
    </source>
</evidence>
<feature type="active site" description="Proton donor" evidence="2">
    <location>
        <position position="40"/>
    </location>
</feature>
<reference evidence="4" key="1">
    <citation type="submission" date="2017-06" db="EMBL/GenBank/DDBJ databases">
        <title>Investigating the central metabolism of Clostridium thermosuccinogenes.</title>
        <authorList>
            <person name="Koendjbiharie J.G."/>
            <person name="Van Kranenburg R."/>
            <person name="Vriesendorp B."/>
        </authorList>
    </citation>
    <scope>NUCLEOTIDE SEQUENCE [LARGE SCALE GENOMIC DNA]</scope>
    <source>
        <strain evidence="4">DSM 5806</strain>
    </source>
</reference>
<dbReference type="GO" id="GO:0004113">
    <property type="term" value="F:2',3'-cyclic-nucleotide 3'-phosphodiesterase activity"/>
    <property type="evidence" value="ECO:0007669"/>
    <property type="project" value="InterPro"/>
</dbReference>
<dbReference type="GO" id="GO:0008664">
    <property type="term" value="F:RNA 2',3'-cyclic 3'-phosphodiesterase activity"/>
    <property type="evidence" value="ECO:0007669"/>
    <property type="project" value="UniProtKB-EC"/>
</dbReference>
<dbReference type="InterPro" id="IPR004175">
    <property type="entry name" value="RNA_CPDase"/>
</dbReference>
<dbReference type="Pfam" id="PF13563">
    <property type="entry name" value="2_5_RNA_ligase2"/>
    <property type="match status" value="1"/>
</dbReference>
<dbReference type="OrthoDB" id="9789350at2"/>
<protein>
    <recommendedName>
        <fullName evidence="2">RNA 2',3'-cyclic phosphodiesterase</fullName>
        <shortName evidence="2">RNA 2',3'-CPDase</shortName>
        <ecNumber evidence="2">3.1.4.58</ecNumber>
    </recommendedName>
</protein>
<comment type="similarity">
    <text evidence="2">Belongs to the 2H phosphoesterase superfamily. ThpR family.</text>
</comment>
<evidence type="ECO:0000313" key="4">
    <source>
        <dbReference type="Proteomes" id="UP000236151"/>
    </source>
</evidence>
<dbReference type="HAMAP" id="MF_01940">
    <property type="entry name" value="RNA_CPDase"/>
    <property type="match status" value="1"/>
</dbReference>
<dbReference type="SUPFAM" id="SSF55144">
    <property type="entry name" value="LigT-like"/>
    <property type="match status" value="1"/>
</dbReference>
<comment type="function">
    <text evidence="2">Hydrolyzes RNA 2',3'-cyclic phosphodiester to an RNA 2'-phosphomonoester.</text>
</comment>
<dbReference type="RefSeq" id="WP_103082907.1">
    <property type="nucleotide sequence ID" value="NZ_CP021850.1"/>
</dbReference>
<dbReference type="EC" id="3.1.4.58" evidence="2"/>
<name>A0A2K2F847_9CLOT</name>
<keyword evidence="1 2" id="KW-0378">Hydrolase</keyword>
<dbReference type="KEGG" id="cthd:CDO33_09185"/>
<dbReference type="Proteomes" id="UP000236151">
    <property type="component" value="Unassembled WGS sequence"/>
</dbReference>
<comment type="caution">
    <text evidence="3">The sequence shown here is derived from an EMBL/GenBank/DDBJ whole genome shotgun (WGS) entry which is preliminary data.</text>
</comment>
<dbReference type="PANTHER" id="PTHR35561:SF1">
    <property type="entry name" value="RNA 2',3'-CYCLIC PHOSPHODIESTERASE"/>
    <property type="match status" value="1"/>
</dbReference>